<dbReference type="InterPro" id="IPR014601">
    <property type="entry name" value="Trans_reg_MarR_HTH"/>
</dbReference>
<gene>
    <name evidence="2" type="ORF">ACFOOG_12145</name>
</gene>
<proteinExistence type="predicted"/>
<feature type="domain" description="HTH marR-type" evidence="1">
    <location>
        <begin position="57"/>
        <end position="120"/>
    </location>
</feature>
<dbReference type="Gene3D" id="1.10.10.10">
    <property type="entry name" value="Winged helix-like DNA-binding domain superfamily/Winged helix DNA-binding domain"/>
    <property type="match status" value="1"/>
</dbReference>
<sequence length="173" mass="19280">MPDQLLPPVPIVSSSHLVSEKGASLSEYEFGLIIANNSFNRWMMHCAKSSGAYDMAPLDVLVVHNINHRERAKRIADICFVLNVEDTHTITYSVKKLAKQNLVKGVKQGKEIFYSTTEEGEKFCLRYKENRERCLVSSLKQLGFAPAELSEIASTLRALSGLYDQASRSAASL</sequence>
<dbReference type="Pfam" id="PF13463">
    <property type="entry name" value="HTH_27"/>
    <property type="match status" value="1"/>
</dbReference>
<reference evidence="3" key="1">
    <citation type="journal article" date="2019" name="Int. J. Syst. Evol. Microbiol.">
        <title>The Global Catalogue of Microorganisms (GCM) 10K type strain sequencing project: providing services to taxonomists for standard genome sequencing and annotation.</title>
        <authorList>
            <consortium name="The Broad Institute Genomics Platform"/>
            <consortium name="The Broad Institute Genome Sequencing Center for Infectious Disease"/>
            <person name="Wu L."/>
            <person name="Ma J."/>
        </authorList>
    </citation>
    <scope>NUCLEOTIDE SEQUENCE [LARGE SCALE GENOMIC DNA]</scope>
    <source>
        <strain evidence="3">IBRC 10765</strain>
    </source>
</reference>
<dbReference type="RefSeq" id="WP_380696887.1">
    <property type="nucleotide sequence ID" value="NZ_JBHRYR010000003.1"/>
</dbReference>
<dbReference type="InterPro" id="IPR036388">
    <property type="entry name" value="WH-like_DNA-bd_sf"/>
</dbReference>
<evidence type="ECO:0000259" key="1">
    <source>
        <dbReference type="Pfam" id="PF13463"/>
    </source>
</evidence>
<comment type="caution">
    <text evidence="2">The sequence shown here is derived from an EMBL/GenBank/DDBJ whole genome shotgun (WGS) entry which is preliminary data.</text>
</comment>
<dbReference type="GO" id="GO:0003677">
    <property type="term" value="F:DNA binding"/>
    <property type="evidence" value="ECO:0007669"/>
    <property type="project" value="UniProtKB-KW"/>
</dbReference>
<dbReference type="InterPro" id="IPR000835">
    <property type="entry name" value="HTH_MarR-typ"/>
</dbReference>
<name>A0ABV8A1Z5_9GAMM</name>
<protein>
    <submittedName>
        <fullName evidence="2">Winged helix DNA-binding protein</fullName>
    </submittedName>
</protein>
<dbReference type="SUPFAM" id="SSF46785">
    <property type="entry name" value="Winged helix' DNA-binding domain"/>
    <property type="match status" value="1"/>
</dbReference>
<dbReference type="PIRSF" id="PIRSF036158">
    <property type="entry name" value="UCP036158_MarR"/>
    <property type="match status" value="1"/>
</dbReference>
<keyword evidence="3" id="KW-1185">Reference proteome</keyword>
<dbReference type="Proteomes" id="UP001595617">
    <property type="component" value="Unassembled WGS sequence"/>
</dbReference>
<organism evidence="2 3">
    <name type="scientific">Saccharospirillum mangrovi</name>
    <dbReference type="NCBI Taxonomy" id="2161747"/>
    <lineage>
        <taxon>Bacteria</taxon>
        <taxon>Pseudomonadati</taxon>
        <taxon>Pseudomonadota</taxon>
        <taxon>Gammaproteobacteria</taxon>
        <taxon>Oceanospirillales</taxon>
        <taxon>Saccharospirillaceae</taxon>
        <taxon>Saccharospirillum</taxon>
    </lineage>
</organism>
<evidence type="ECO:0000313" key="3">
    <source>
        <dbReference type="Proteomes" id="UP001595617"/>
    </source>
</evidence>
<dbReference type="InterPro" id="IPR036390">
    <property type="entry name" value="WH_DNA-bd_sf"/>
</dbReference>
<evidence type="ECO:0000313" key="2">
    <source>
        <dbReference type="EMBL" id="MFC3853588.1"/>
    </source>
</evidence>
<keyword evidence="2" id="KW-0238">DNA-binding</keyword>
<dbReference type="EMBL" id="JBHRYR010000003">
    <property type="protein sequence ID" value="MFC3853588.1"/>
    <property type="molecule type" value="Genomic_DNA"/>
</dbReference>
<accession>A0ABV8A1Z5</accession>